<organism evidence="1 2">
    <name type="scientific">Leptolyngbya foveolarum</name>
    <dbReference type="NCBI Taxonomy" id="47253"/>
    <lineage>
        <taxon>Bacteria</taxon>
        <taxon>Bacillati</taxon>
        <taxon>Cyanobacteriota</taxon>
        <taxon>Cyanophyceae</taxon>
        <taxon>Leptolyngbyales</taxon>
        <taxon>Leptolyngbyaceae</taxon>
        <taxon>Leptolyngbya group</taxon>
        <taxon>Leptolyngbya</taxon>
    </lineage>
</organism>
<dbReference type="PANTHER" id="PTHR33639:SF2">
    <property type="entry name" value="DUF393 DOMAIN-CONTAINING PROTEIN"/>
    <property type="match status" value="1"/>
</dbReference>
<evidence type="ECO:0000313" key="2">
    <source>
        <dbReference type="Proteomes" id="UP000249354"/>
    </source>
</evidence>
<dbReference type="Proteomes" id="UP000249354">
    <property type="component" value="Unassembled WGS sequence"/>
</dbReference>
<proteinExistence type="predicted"/>
<dbReference type="AlphaFoldDB" id="A0A2W4UW97"/>
<dbReference type="Pfam" id="PF04134">
    <property type="entry name" value="DCC1-like"/>
    <property type="match status" value="1"/>
</dbReference>
<comment type="caution">
    <text evidence="1">The sequence shown here is derived from an EMBL/GenBank/DDBJ whole genome shotgun (WGS) entry which is preliminary data.</text>
</comment>
<accession>A0A2W4UW97</accession>
<protein>
    <submittedName>
        <fullName evidence="1">Thiol-disulfide oxidoreductase</fullName>
    </submittedName>
</protein>
<dbReference type="EMBL" id="QBMC01000001">
    <property type="protein sequence ID" value="PZO23467.1"/>
    <property type="molecule type" value="Genomic_DNA"/>
</dbReference>
<gene>
    <name evidence="1" type="ORF">DCF25_00060</name>
</gene>
<reference evidence="1 2" key="2">
    <citation type="submission" date="2018-06" db="EMBL/GenBank/DDBJ databases">
        <title>Metagenomic assembly of (sub)arctic Cyanobacteria and their associated microbiome from non-axenic cultures.</title>
        <authorList>
            <person name="Baurain D."/>
        </authorList>
    </citation>
    <scope>NUCLEOTIDE SEQUENCE [LARGE SCALE GENOMIC DNA]</scope>
    <source>
        <strain evidence="1">ULC129bin1</strain>
    </source>
</reference>
<sequence length="137" mass="15291">MYAVVYDGNCNLCVTLVQLLEKLDGGDRFTYVPMQDENTLAAFSVTAQDCELGMILINLDRPDQRWQGSAAAEEIGHLLPMGALFVQAYRAMPGAKSAGDKTYEYVRDNRYDLFGKRTETYQPTYPVCTDDACRPAS</sequence>
<name>A0A2W4UW97_9CYAN</name>
<reference evidence="2" key="1">
    <citation type="submission" date="2018-04" db="EMBL/GenBank/DDBJ databases">
        <authorList>
            <person name="Cornet L."/>
        </authorList>
    </citation>
    <scope>NUCLEOTIDE SEQUENCE [LARGE SCALE GENOMIC DNA]</scope>
</reference>
<dbReference type="InterPro" id="IPR052927">
    <property type="entry name" value="DCC_oxidoreductase"/>
</dbReference>
<dbReference type="PANTHER" id="PTHR33639">
    <property type="entry name" value="THIOL-DISULFIDE OXIDOREDUCTASE DCC"/>
    <property type="match status" value="1"/>
</dbReference>
<dbReference type="InterPro" id="IPR007263">
    <property type="entry name" value="DCC1-like"/>
</dbReference>
<dbReference type="GO" id="GO:0015035">
    <property type="term" value="F:protein-disulfide reductase activity"/>
    <property type="evidence" value="ECO:0007669"/>
    <property type="project" value="InterPro"/>
</dbReference>
<evidence type="ECO:0000313" key="1">
    <source>
        <dbReference type="EMBL" id="PZO23467.1"/>
    </source>
</evidence>